<dbReference type="SFLD" id="SFLDG00358">
    <property type="entry name" value="Main_(cytGST)"/>
    <property type="match status" value="1"/>
</dbReference>
<evidence type="ECO:0000256" key="1">
    <source>
        <dbReference type="ARBA" id="ARBA00007409"/>
    </source>
</evidence>
<dbReference type="PANTHER" id="PTHR44051">
    <property type="entry name" value="GLUTATHIONE S-TRANSFERASE-RELATED"/>
    <property type="match status" value="1"/>
</dbReference>
<dbReference type="InterPro" id="IPR004045">
    <property type="entry name" value="Glutathione_S-Trfase_N"/>
</dbReference>
<organism evidence="5">
    <name type="scientific">Fusarium oxysporum f. sp. conglutinans race 2 54008</name>
    <dbReference type="NCBI Taxonomy" id="1089457"/>
    <lineage>
        <taxon>Eukaryota</taxon>
        <taxon>Fungi</taxon>
        <taxon>Dikarya</taxon>
        <taxon>Ascomycota</taxon>
        <taxon>Pezizomycotina</taxon>
        <taxon>Sordariomycetes</taxon>
        <taxon>Hypocreomycetidae</taxon>
        <taxon>Hypocreales</taxon>
        <taxon>Nectriaceae</taxon>
        <taxon>Fusarium</taxon>
        <taxon>Fusarium oxysporum species complex</taxon>
    </lineage>
</organism>
<dbReference type="SUPFAM" id="SSF47616">
    <property type="entry name" value="GST C-terminal domain-like"/>
    <property type="match status" value="1"/>
</dbReference>
<evidence type="ECO:0008006" key="6">
    <source>
        <dbReference type="Google" id="ProtNLM"/>
    </source>
</evidence>
<comment type="similarity">
    <text evidence="1 2">Belongs to the GST superfamily.</text>
</comment>
<dbReference type="PROSITE" id="PS50404">
    <property type="entry name" value="GST_NTER"/>
    <property type="match status" value="1"/>
</dbReference>
<dbReference type="SUPFAM" id="SSF52833">
    <property type="entry name" value="Thioredoxin-like"/>
    <property type="match status" value="1"/>
</dbReference>
<feature type="domain" description="GST N-terminal" evidence="3">
    <location>
        <begin position="5"/>
        <end position="88"/>
    </location>
</feature>
<reference evidence="5" key="1">
    <citation type="submission" date="2011-11" db="EMBL/GenBank/DDBJ databases">
        <title>The Genome Sequence of Fusarium oxysporum PHW808.</title>
        <authorList>
            <consortium name="The Broad Institute Genome Sequencing Platform"/>
            <person name="Ma L.-J."/>
            <person name="Gale L.R."/>
            <person name="Schwartz D.C."/>
            <person name="Zhou S."/>
            <person name="Corby-Kistler H."/>
            <person name="Young S.K."/>
            <person name="Zeng Q."/>
            <person name="Gargeya S."/>
            <person name="Fitzgerald M."/>
            <person name="Haas B."/>
            <person name="Abouelleil A."/>
            <person name="Alvarado L."/>
            <person name="Arachchi H.M."/>
            <person name="Berlin A."/>
            <person name="Brown A."/>
            <person name="Chapman S.B."/>
            <person name="Chen Z."/>
            <person name="Dunbar C."/>
            <person name="Freedman E."/>
            <person name="Gearin G."/>
            <person name="Goldberg J."/>
            <person name="Griggs A."/>
            <person name="Gujja S."/>
            <person name="Heiman D."/>
            <person name="Howarth C."/>
            <person name="Larson L."/>
            <person name="Lui A."/>
            <person name="MacDonald P.J.P."/>
            <person name="Montmayeur A."/>
            <person name="Murphy C."/>
            <person name="Neiman D."/>
            <person name="Pearson M."/>
            <person name="Priest M."/>
            <person name="Roberts A."/>
            <person name="Saif S."/>
            <person name="Shea T."/>
            <person name="Shenoy N."/>
            <person name="Sisk P."/>
            <person name="Stolte C."/>
            <person name="Sykes S."/>
            <person name="Wortman J."/>
            <person name="Nusbaum C."/>
            <person name="Birren B."/>
        </authorList>
    </citation>
    <scope>NUCLEOTIDE SEQUENCE [LARGE SCALE GENOMIC DNA]</scope>
    <source>
        <strain evidence="5">54008</strain>
    </source>
</reference>
<dbReference type="Pfam" id="PF00043">
    <property type="entry name" value="GST_C"/>
    <property type="match status" value="1"/>
</dbReference>
<dbReference type="SFLD" id="SFLDG01150">
    <property type="entry name" value="Main.1:_Beta-like"/>
    <property type="match status" value="1"/>
</dbReference>
<dbReference type="PROSITE" id="PS50405">
    <property type="entry name" value="GST_CTER"/>
    <property type="match status" value="1"/>
</dbReference>
<evidence type="ECO:0000313" key="5">
    <source>
        <dbReference type="EMBL" id="EXL66623.1"/>
    </source>
</evidence>
<sequence>MAIKQSDITLYFLNGSRAIRIAWLLEELGLPYKLVASSRGSDGQAPPEFKAKIPTRLGNSPTIQDGDLVIQESGAIVEYLCETYDAASRLIPHEPRERAKVREWVEASEGTFLLHALSILYTRMGMPKEAAQYVPGLEAKFAPNVCGALEWLEAELKSGPSQGQFLVGTGLTAADIMMGFTIEIIFTMKVGTQRETWPMTSKWLANLMEREAYKKAVEKTGYSL</sequence>
<dbReference type="Proteomes" id="UP000030676">
    <property type="component" value="Unassembled WGS sequence"/>
</dbReference>
<dbReference type="CDD" id="cd03046">
    <property type="entry name" value="GST_N_GTT1_like"/>
    <property type="match status" value="1"/>
</dbReference>
<name>X0GTC4_FUSOX</name>
<dbReference type="SFLD" id="SFLDS00019">
    <property type="entry name" value="Glutathione_Transferase_(cytos"/>
    <property type="match status" value="1"/>
</dbReference>
<dbReference type="Gene3D" id="1.20.1050.10">
    <property type="match status" value="1"/>
</dbReference>
<gene>
    <name evidence="5" type="ORF">FOPG_17216</name>
</gene>
<dbReference type="Gene3D" id="3.40.30.10">
    <property type="entry name" value="Glutaredoxin"/>
    <property type="match status" value="1"/>
</dbReference>
<dbReference type="OrthoDB" id="2309723at2759"/>
<reference evidence="5" key="2">
    <citation type="submission" date="2012-05" db="EMBL/GenBank/DDBJ databases">
        <title>The Genome Annotation of Fusarium oxysporum PHW808.</title>
        <authorList>
            <consortium name="The Broad Institute Genomics Platform"/>
            <person name="Ma L.-J."/>
            <person name="Corby-Kistler H."/>
            <person name="Broz K."/>
            <person name="Gale L.R."/>
            <person name="Jonkers W."/>
            <person name="O'Donnell K."/>
            <person name="Ploetz R."/>
            <person name="Steinberg C."/>
            <person name="Schwartz D.C."/>
            <person name="VanEtten H."/>
            <person name="Zhou S."/>
            <person name="Young S.K."/>
            <person name="Zeng Q."/>
            <person name="Gargeya S."/>
            <person name="Fitzgerald M."/>
            <person name="Abouelleil A."/>
            <person name="Alvarado L."/>
            <person name="Chapman S.B."/>
            <person name="Gainer-Dewar J."/>
            <person name="Goldberg J."/>
            <person name="Griggs A."/>
            <person name="Gujja S."/>
            <person name="Hansen M."/>
            <person name="Howarth C."/>
            <person name="Imamovic A."/>
            <person name="Ireland A."/>
            <person name="Larimer J."/>
            <person name="McCowan C."/>
            <person name="Murphy C."/>
            <person name="Pearson M."/>
            <person name="Poon T.W."/>
            <person name="Priest M."/>
            <person name="Roberts A."/>
            <person name="Saif S."/>
            <person name="Shea T."/>
            <person name="Sykes S."/>
            <person name="Wortman J."/>
            <person name="Nusbaum C."/>
            <person name="Birren B."/>
        </authorList>
    </citation>
    <scope>NUCLEOTIDE SEQUENCE</scope>
    <source>
        <strain evidence="5">54008</strain>
    </source>
</reference>
<dbReference type="Pfam" id="PF02798">
    <property type="entry name" value="GST_N"/>
    <property type="match status" value="1"/>
</dbReference>
<dbReference type="HOGENOM" id="CLU_011226_15_5_1"/>
<dbReference type="EMBL" id="JH659026">
    <property type="protein sequence ID" value="EXL66623.1"/>
    <property type="molecule type" value="Genomic_DNA"/>
</dbReference>
<evidence type="ECO:0000256" key="2">
    <source>
        <dbReference type="RuleBase" id="RU003494"/>
    </source>
</evidence>
<proteinExistence type="inferred from homology"/>
<dbReference type="AlphaFoldDB" id="X0GTC4"/>
<dbReference type="InterPro" id="IPR040079">
    <property type="entry name" value="Glutathione_S-Trfase"/>
</dbReference>
<dbReference type="InterPro" id="IPR036249">
    <property type="entry name" value="Thioredoxin-like_sf"/>
</dbReference>
<dbReference type="InterPro" id="IPR010987">
    <property type="entry name" value="Glutathione-S-Trfase_C-like"/>
</dbReference>
<dbReference type="InterPro" id="IPR004046">
    <property type="entry name" value="GST_C"/>
</dbReference>
<dbReference type="PANTHER" id="PTHR44051:SF9">
    <property type="entry name" value="GLUTATHIONE S-TRANSFERASE 1"/>
    <property type="match status" value="1"/>
</dbReference>
<protein>
    <recommendedName>
        <fullName evidence="6">Glutathione S-transferase</fullName>
    </recommendedName>
</protein>
<dbReference type="InterPro" id="IPR036282">
    <property type="entry name" value="Glutathione-S-Trfase_C_sf"/>
</dbReference>
<evidence type="ECO:0000259" key="3">
    <source>
        <dbReference type="PROSITE" id="PS50404"/>
    </source>
</evidence>
<evidence type="ECO:0000259" key="4">
    <source>
        <dbReference type="PROSITE" id="PS50405"/>
    </source>
</evidence>
<feature type="domain" description="GST C-terminal" evidence="4">
    <location>
        <begin position="94"/>
        <end position="224"/>
    </location>
</feature>
<accession>X0GTC4</accession>